<dbReference type="SUPFAM" id="SSF53720">
    <property type="entry name" value="ALDH-like"/>
    <property type="match status" value="1"/>
</dbReference>
<keyword evidence="2" id="KW-0560">Oxidoreductase</keyword>
<dbReference type="InterPro" id="IPR016161">
    <property type="entry name" value="Ald_DH/histidinol_DH"/>
</dbReference>
<dbReference type="InterPro" id="IPR016163">
    <property type="entry name" value="Ald_DH_C"/>
</dbReference>
<dbReference type="RefSeq" id="WP_045097269.1">
    <property type="nucleotide sequence ID" value="NZ_LN614827.1"/>
</dbReference>
<dbReference type="GO" id="GO:0008911">
    <property type="term" value="F:lactaldehyde dehydrogenase (NAD+) activity"/>
    <property type="evidence" value="ECO:0007669"/>
    <property type="project" value="TreeGrafter"/>
</dbReference>
<dbReference type="Proteomes" id="UP000032430">
    <property type="component" value="Chromosome I"/>
</dbReference>
<dbReference type="AlphaFoldDB" id="A0A098GC64"/>
<accession>A0A098GC64</accession>
<evidence type="ECO:0000259" key="3">
    <source>
        <dbReference type="Pfam" id="PF00171"/>
    </source>
</evidence>
<keyword evidence="5" id="KW-1185">Reference proteome</keyword>
<dbReference type="OrthoDB" id="9812625at2"/>
<dbReference type="PANTHER" id="PTHR42991">
    <property type="entry name" value="ALDEHYDE DEHYDROGENASE"/>
    <property type="match status" value="1"/>
</dbReference>
<dbReference type="STRING" id="1212491.LFA_3752"/>
<dbReference type="HOGENOM" id="CLU_005391_5_1_6"/>
<evidence type="ECO:0000256" key="1">
    <source>
        <dbReference type="ARBA" id="ARBA00009986"/>
    </source>
</evidence>
<name>A0A098GC64_9GAMM</name>
<protein>
    <submittedName>
        <fullName evidence="4">Putative aldehyde dehydrogenase family protein</fullName>
    </submittedName>
</protein>
<evidence type="ECO:0000313" key="5">
    <source>
        <dbReference type="Proteomes" id="UP000032430"/>
    </source>
</evidence>
<organism evidence="4 5">
    <name type="scientific">Legionella fallonii LLAP-10</name>
    <dbReference type="NCBI Taxonomy" id="1212491"/>
    <lineage>
        <taxon>Bacteria</taxon>
        <taxon>Pseudomonadati</taxon>
        <taxon>Pseudomonadota</taxon>
        <taxon>Gammaproteobacteria</taxon>
        <taxon>Legionellales</taxon>
        <taxon>Legionellaceae</taxon>
        <taxon>Legionella</taxon>
    </lineage>
</organism>
<dbReference type="PANTHER" id="PTHR42991:SF1">
    <property type="entry name" value="ALDEHYDE DEHYDROGENASE"/>
    <property type="match status" value="1"/>
</dbReference>
<dbReference type="Gene3D" id="3.40.605.10">
    <property type="entry name" value="Aldehyde Dehydrogenase, Chain A, domain 1"/>
    <property type="match status" value="1"/>
</dbReference>
<sequence>MKKTLHVVQAFDRTLIKEIPADDAQTLEAKLNTAARTLKNREGWLKPHERMAVLKRAAQLLTANQEQFTKLIAQEGGKPFTDAAVEVTRAIDGLNDAAEELRHFAGKEIPMGLTPASDHRWAFTIKEPIGVVAAISAFNHPLNLIVHQVAPAIAVGCPVIIKPAATTPLCCLELVALLRQAGLAEHWCQTFITDDNTLAEQFATDERVAFLSFIGSAKVGWRLRSKLAPGARCALEHGGAAPVIVDRSANLAKTTQALVKGGYYHAGQVCVSVQRIFVHKDIITPFMDEFVTRVKALRVGDPLLKETEVGPLILPRETERVMAWIDEAVAQGAKLFGGGRLSETTLIPAVLLNPPADAKVSQLEIFGPVTCVYEYEDIDKAIALANSLPVAFQASVFSEDLAPALRAAECLQASAVFVNDHTAFRTDWMPFAGLKQSGYRTGGIPWTMEDMSQEKMIVLKRS</sequence>
<proteinExistence type="inferred from homology"/>
<gene>
    <name evidence="4" type="ORF">LFA_3752</name>
</gene>
<evidence type="ECO:0000313" key="4">
    <source>
        <dbReference type="EMBL" id="CEG59076.1"/>
    </source>
</evidence>
<dbReference type="InterPro" id="IPR015590">
    <property type="entry name" value="Aldehyde_DH_dom"/>
</dbReference>
<dbReference type="KEGG" id="lfa:LFA_3752"/>
<comment type="similarity">
    <text evidence="1">Belongs to the aldehyde dehydrogenase family.</text>
</comment>
<evidence type="ECO:0000256" key="2">
    <source>
        <dbReference type="ARBA" id="ARBA00023002"/>
    </source>
</evidence>
<dbReference type="Gene3D" id="3.40.309.10">
    <property type="entry name" value="Aldehyde Dehydrogenase, Chain A, domain 2"/>
    <property type="match status" value="1"/>
</dbReference>
<dbReference type="Pfam" id="PF00171">
    <property type="entry name" value="Aldedh"/>
    <property type="match status" value="1"/>
</dbReference>
<dbReference type="InterPro" id="IPR016162">
    <property type="entry name" value="Ald_DH_N"/>
</dbReference>
<dbReference type="EMBL" id="LN614827">
    <property type="protein sequence ID" value="CEG59076.1"/>
    <property type="molecule type" value="Genomic_DNA"/>
</dbReference>
<dbReference type="InterPro" id="IPR051020">
    <property type="entry name" value="ALDH-related_metabolic_enz"/>
</dbReference>
<reference evidence="5" key="1">
    <citation type="submission" date="2014-09" db="EMBL/GenBank/DDBJ databases">
        <authorList>
            <person name="Gomez-Valero L."/>
        </authorList>
    </citation>
    <scope>NUCLEOTIDE SEQUENCE [LARGE SCALE GENOMIC DNA]</scope>
    <source>
        <strain evidence="5">ATCC700992</strain>
    </source>
</reference>
<feature type="domain" description="Aldehyde dehydrogenase" evidence="3">
    <location>
        <begin position="3"/>
        <end position="457"/>
    </location>
</feature>